<comment type="caution">
    <text evidence="4">Lacks conserved residue(s) required for the propagation of feature annotation.</text>
</comment>
<evidence type="ECO:0000256" key="2">
    <source>
        <dbReference type="PIRSR" id="PIRSR639383-1"/>
    </source>
</evidence>
<organism evidence="6 7">
    <name type="scientific">Paucidesulfovibrio gracilis DSM 16080</name>
    <dbReference type="NCBI Taxonomy" id="1121449"/>
    <lineage>
        <taxon>Bacteria</taxon>
        <taxon>Pseudomonadati</taxon>
        <taxon>Thermodesulfobacteriota</taxon>
        <taxon>Desulfovibrionia</taxon>
        <taxon>Desulfovibrionales</taxon>
        <taxon>Desulfovibrionaceae</taxon>
        <taxon>Paucidesulfovibrio</taxon>
    </lineage>
</organism>
<accession>A0A1T4WPG5</accession>
<dbReference type="InterPro" id="IPR011146">
    <property type="entry name" value="HIT-like"/>
</dbReference>
<evidence type="ECO:0000256" key="1">
    <source>
        <dbReference type="ARBA" id="ARBA00022741"/>
    </source>
</evidence>
<dbReference type="PANTHER" id="PTHR42997:SF1">
    <property type="entry name" value="AP-4-A PHOSPHORYLASE"/>
    <property type="match status" value="1"/>
</dbReference>
<protein>
    <submittedName>
        <fullName evidence="6">Diadenosine tetraphosphate (Ap4A) hydrolase</fullName>
    </submittedName>
</protein>
<dbReference type="Proteomes" id="UP000190027">
    <property type="component" value="Unassembled WGS sequence"/>
</dbReference>
<dbReference type="GO" id="GO:0000166">
    <property type="term" value="F:nucleotide binding"/>
    <property type="evidence" value="ECO:0007669"/>
    <property type="project" value="UniProtKB-KW"/>
</dbReference>
<reference evidence="6 7" key="1">
    <citation type="submission" date="2017-02" db="EMBL/GenBank/DDBJ databases">
        <authorList>
            <person name="Peterson S.W."/>
        </authorList>
    </citation>
    <scope>NUCLEOTIDE SEQUENCE [LARGE SCALE GENOMIC DNA]</scope>
    <source>
        <strain evidence="6 7">DSM 16080</strain>
    </source>
</reference>
<feature type="active site" description="Tele-AMP-histidine intermediate" evidence="2">
    <location>
        <position position="122"/>
    </location>
</feature>
<dbReference type="InterPro" id="IPR036265">
    <property type="entry name" value="HIT-like_sf"/>
</dbReference>
<dbReference type="SUPFAM" id="SSF54197">
    <property type="entry name" value="HIT-like"/>
    <property type="match status" value="1"/>
</dbReference>
<sequence length="163" mass="18638">MAMEVLWAPWRMNYILGPKPDECVFCVPRNDDSEDRERLILHRADHCFVIMNKFPYNNGHLMICPYRHISCITELSAEETHESVQLIQSCVSIYKMAFQPQGINVGLNLGEAAGAGIAAHLHWQLVPRWNGDASFMAVFGETTVIPQHLESTYDQLKPYFETL</sequence>
<dbReference type="AlphaFoldDB" id="A0A1T4WPG5"/>
<dbReference type="Pfam" id="PF01230">
    <property type="entry name" value="HIT"/>
    <property type="match status" value="1"/>
</dbReference>
<feature type="domain" description="HIT" evidence="5">
    <location>
        <begin position="24"/>
        <end position="135"/>
    </location>
</feature>
<dbReference type="PANTHER" id="PTHR42997">
    <property type="entry name" value="HIT FAMILY HYDROLASE"/>
    <property type="match status" value="1"/>
</dbReference>
<dbReference type="Gene3D" id="3.30.428.10">
    <property type="entry name" value="HIT-like"/>
    <property type="match status" value="1"/>
</dbReference>
<dbReference type="PROSITE" id="PS51084">
    <property type="entry name" value="HIT_2"/>
    <property type="match status" value="1"/>
</dbReference>
<evidence type="ECO:0000256" key="4">
    <source>
        <dbReference type="PROSITE-ProRule" id="PRU00464"/>
    </source>
</evidence>
<dbReference type="GO" id="GO:0016787">
    <property type="term" value="F:hydrolase activity"/>
    <property type="evidence" value="ECO:0007669"/>
    <property type="project" value="UniProtKB-KW"/>
</dbReference>
<dbReference type="InterPro" id="IPR039383">
    <property type="entry name" value="FHIT"/>
</dbReference>
<name>A0A1T4WPG5_9BACT</name>
<evidence type="ECO:0000256" key="3">
    <source>
        <dbReference type="PIRSR" id="PIRSR639383-2"/>
    </source>
</evidence>
<proteinExistence type="predicted"/>
<evidence type="ECO:0000313" key="7">
    <source>
        <dbReference type="Proteomes" id="UP000190027"/>
    </source>
</evidence>
<keyword evidence="6" id="KW-0378">Hydrolase</keyword>
<keyword evidence="1" id="KW-0547">Nucleotide-binding</keyword>
<dbReference type="InterPro" id="IPR052908">
    <property type="entry name" value="AP-4-A_phosphorylase"/>
</dbReference>
<gene>
    <name evidence="6" type="ORF">SAMN02745704_01193</name>
</gene>
<keyword evidence="7" id="KW-1185">Reference proteome</keyword>
<evidence type="ECO:0000259" key="5">
    <source>
        <dbReference type="PROSITE" id="PS51084"/>
    </source>
</evidence>
<dbReference type="EMBL" id="FUYC01000003">
    <property type="protein sequence ID" value="SKA78758.1"/>
    <property type="molecule type" value="Genomic_DNA"/>
</dbReference>
<dbReference type="CDD" id="cd01275">
    <property type="entry name" value="FHIT"/>
    <property type="match status" value="1"/>
</dbReference>
<dbReference type="STRING" id="1121449.SAMN02745704_01193"/>
<feature type="binding site" evidence="3">
    <location>
        <position position="52"/>
    </location>
    <ligand>
        <name>substrate</name>
    </ligand>
</feature>
<evidence type="ECO:0000313" key="6">
    <source>
        <dbReference type="EMBL" id="SKA78758.1"/>
    </source>
</evidence>